<dbReference type="RefSeq" id="WP_078000766.1">
    <property type="nucleotide sequence ID" value="NZ_MRUL01000001.1"/>
</dbReference>
<dbReference type="PANTHER" id="PTHR11662:SF399">
    <property type="entry name" value="FI19708P1-RELATED"/>
    <property type="match status" value="1"/>
</dbReference>
<dbReference type="PANTHER" id="PTHR11662">
    <property type="entry name" value="SOLUTE CARRIER FAMILY 17"/>
    <property type="match status" value="1"/>
</dbReference>
<dbReference type="Gene3D" id="1.20.1250.20">
    <property type="entry name" value="MFS general substrate transporter like domains"/>
    <property type="match status" value="2"/>
</dbReference>
<dbReference type="InterPro" id="IPR011701">
    <property type="entry name" value="MFS"/>
</dbReference>
<feature type="transmembrane region" description="Helical" evidence="6">
    <location>
        <begin position="294"/>
        <end position="314"/>
    </location>
</feature>
<dbReference type="SUPFAM" id="SSF103473">
    <property type="entry name" value="MFS general substrate transporter"/>
    <property type="match status" value="1"/>
</dbReference>
<dbReference type="Pfam" id="PF07690">
    <property type="entry name" value="MFS_1"/>
    <property type="match status" value="1"/>
</dbReference>
<gene>
    <name evidence="8" type="ORF">BTJ39_00825</name>
</gene>
<feature type="transmembrane region" description="Helical" evidence="6">
    <location>
        <begin position="355"/>
        <end position="379"/>
    </location>
</feature>
<evidence type="ECO:0000256" key="2">
    <source>
        <dbReference type="ARBA" id="ARBA00022692"/>
    </source>
</evidence>
<keyword evidence="2 6" id="KW-0812">Transmembrane</keyword>
<evidence type="ECO:0000259" key="7">
    <source>
        <dbReference type="PROSITE" id="PS50850"/>
    </source>
</evidence>
<evidence type="ECO:0000256" key="3">
    <source>
        <dbReference type="ARBA" id="ARBA00022989"/>
    </source>
</evidence>
<sequence length="428" mass="46133">MQPKHHTPQQASDSPWLKIGGSLLIGMFVSYLDRTNLSVALPELSQDLGFAGSNFAQVSSWALTTFLIGYTIANILGGLFTRNADPKRVALWCVTLWSIATVAVGFTHSIWVLLICRVILGITEGIYWPQQSRFARAWFSPQQRTRANSVVQFYGQYLALALGFIVLTPLYDAFGWRVLFFITGGLGLVVIVPLYMKNLRPEAEAPYRDEKVHSSVAVKLSLASFGGPAFFLLIFTYIAQSMLFWGITLWIPLVVRSLGFTGFSQAIASAVPYLAAVLLAIPIARISDKTNRRVLIASLGLLIPGCLIITLPLIDSAVLKIALITVAMGYYASSFTPNIWSLIQNSVAPSATGPAAGIINGIGSGGGGTIAGLLVGMMYMKTGSYLAGFVVIGIIVVCGGLSLMLWGRLQRKPAANRPPLGADSQQLN</sequence>
<evidence type="ECO:0000313" key="9">
    <source>
        <dbReference type="Proteomes" id="UP000190667"/>
    </source>
</evidence>
<feature type="transmembrane region" description="Helical" evidence="6">
    <location>
        <begin position="258"/>
        <end position="282"/>
    </location>
</feature>
<dbReference type="GO" id="GO:0022857">
    <property type="term" value="F:transmembrane transporter activity"/>
    <property type="evidence" value="ECO:0007669"/>
    <property type="project" value="InterPro"/>
</dbReference>
<keyword evidence="4 6" id="KW-0472">Membrane</keyword>
<feature type="transmembrane region" description="Helical" evidence="6">
    <location>
        <begin position="58"/>
        <end position="77"/>
    </location>
</feature>
<dbReference type="GO" id="GO:0016020">
    <property type="term" value="C:membrane"/>
    <property type="evidence" value="ECO:0007669"/>
    <property type="project" value="UniProtKB-SubCell"/>
</dbReference>
<name>A0A1S8YRP3_9GAMM</name>
<comment type="caution">
    <text evidence="8">The sequence shown here is derived from an EMBL/GenBank/DDBJ whole genome shotgun (WGS) entry which is preliminary data.</text>
</comment>
<organism evidence="8 9">
    <name type="scientific">Izhakiella australiensis</name>
    <dbReference type="NCBI Taxonomy" id="1926881"/>
    <lineage>
        <taxon>Bacteria</taxon>
        <taxon>Pseudomonadati</taxon>
        <taxon>Pseudomonadota</taxon>
        <taxon>Gammaproteobacteria</taxon>
        <taxon>Enterobacterales</taxon>
        <taxon>Erwiniaceae</taxon>
        <taxon>Izhakiella</taxon>
    </lineage>
</organism>
<evidence type="ECO:0000256" key="1">
    <source>
        <dbReference type="ARBA" id="ARBA00004141"/>
    </source>
</evidence>
<feature type="transmembrane region" description="Helical" evidence="6">
    <location>
        <begin position="112"/>
        <end position="129"/>
    </location>
</feature>
<dbReference type="Proteomes" id="UP000190667">
    <property type="component" value="Unassembled WGS sequence"/>
</dbReference>
<feature type="transmembrane region" description="Helical" evidence="6">
    <location>
        <begin position="150"/>
        <end position="168"/>
    </location>
</feature>
<dbReference type="OrthoDB" id="4474610at2"/>
<accession>A0A1S8YRP3</accession>
<keyword evidence="9" id="KW-1185">Reference proteome</keyword>
<evidence type="ECO:0000256" key="4">
    <source>
        <dbReference type="ARBA" id="ARBA00023136"/>
    </source>
</evidence>
<protein>
    <submittedName>
        <fullName evidence="8">MFS transporter</fullName>
    </submittedName>
</protein>
<dbReference type="InterPro" id="IPR036259">
    <property type="entry name" value="MFS_trans_sf"/>
</dbReference>
<proteinExistence type="inferred from homology"/>
<dbReference type="InterPro" id="IPR020846">
    <property type="entry name" value="MFS_dom"/>
</dbReference>
<feature type="transmembrane region" description="Helical" evidence="6">
    <location>
        <begin position="320"/>
        <end position="343"/>
    </location>
</feature>
<dbReference type="PROSITE" id="PS50850">
    <property type="entry name" value="MFS"/>
    <property type="match status" value="1"/>
</dbReference>
<reference evidence="8 9" key="1">
    <citation type="submission" date="2016-12" db="EMBL/GenBank/DDBJ databases">
        <title>Izhakiella australiana sp. nov. of genus Izhakiella isolated from Australian desert.</title>
        <authorList>
            <person name="Ji M."/>
        </authorList>
    </citation>
    <scope>NUCLEOTIDE SEQUENCE [LARGE SCALE GENOMIC DNA]</scope>
    <source>
        <strain evidence="8 9">D4N98</strain>
    </source>
</reference>
<comment type="subcellular location">
    <subcellularLocation>
        <location evidence="1">Membrane</location>
        <topology evidence="1">Multi-pass membrane protein</topology>
    </subcellularLocation>
</comment>
<dbReference type="STRING" id="1926881.BTJ39_00825"/>
<comment type="similarity">
    <text evidence="5">Belongs to the major facilitator superfamily. Phthalate permease family.</text>
</comment>
<feature type="domain" description="Major facilitator superfamily (MFS) profile" evidence="7">
    <location>
        <begin position="19"/>
        <end position="411"/>
    </location>
</feature>
<feature type="transmembrane region" description="Helical" evidence="6">
    <location>
        <begin position="89"/>
        <end position="106"/>
    </location>
</feature>
<dbReference type="EMBL" id="MRUL01000001">
    <property type="protein sequence ID" value="OON41744.1"/>
    <property type="molecule type" value="Genomic_DNA"/>
</dbReference>
<dbReference type="InterPro" id="IPR050382">
    <property type="entry name" value="MFS_Na/Anion_cotransporter"/>
</dbReference>
<evidence type="ECO:0000313" key="8">
    <source>
        <dbReference type="EMBL" id="OON41744.1"/>
    </source>
</evidence>
<feature type="transmembrane region" description="Helical" evidence="6">
    <location>
        <begin position="174"/>
        <end position="195"/>
    </location>
</feature>
<evidence type="ECO:0000256" key="5">
    <source>
        <dbReference type="ARBA" id="ARBA00038514"/>
    </source>
</evidence>
<dbReference type="AlphaFoldDB" id="A0A1S8YRP3"/>
<feature type="transmembrane region" description="Helical" evidence="6">
    <location>
        <begin position="385"/>
        <end position="407"/>
    </location>
</feature>
<evidence type="ECO:0000256" key="6">
    <source>
        <dbReference type="SAM" id="Phobius"/>
    </source>
</evidence>
<keyword evidence="3 6" id="KW-1133">Transmembrane helix</keyword>
<feature type="transmembrane region" description="Helical" evidence="6">
    <location>
        <begin position="216"/>
        <end position="238"/>
    </location>
</feature>